<organism evidence="2 3">
    <name type="scientific">Paenibacillus durus</name>
    <name type="common">Paenibacillus azotofixans</name>
    <dbReference type="NCBI Taxonomy" id="44251"/>
    <lineage>
        <taxon>Bacteria</taxon>
        <taxon>Bacillati</taxon>
        <taxon>Bacillota</taxon>
        <taxon>Bacilli</taxon>
        <taxon>Bacillales</taxon>
        <taxon>Paenibacillaceae</taxon>
        <taxon>Paenibacillus</taxon>
    </lineage>
</organism>
<dbReference type="RefSeq" id="WP_036592996.1">
    <property type="nucleotide sequence ID" value="NZ_CP009288.1"/>
</dbReference>
<dbReference type="STRING" id="44251.PDUR_26180"/>
<evidence type="ECO:0000313" key="2">
    <source>
        <dbReference type="EMBL" id="AIQ14972.1"/>
    </source>
</evidence>
<sequence>MNSLTLMNSIFAVLGFLAFVSIMILSIAGVRDERGLYIFNKFFKYMFFLLSASFSLVILISSWVDMGYELYRNMVTLLFSLSFVIGFFIWIGLWKRN</sequence>
<feature type="transmembrane region" description="Helical" evidence="1">
    <location>
        <begin position="42"/>
        <end position="64"/>
    </location>
</feature>
<dbReference type="EMBL" id="CP009288">
    <property type="protein sequence ID" value="AIQ14972.1"/>
    <property type="molecule type" value="Genomic_DNA"/>
</dbReference>
<proteinExistence type="predicted"/>
<feature type="transmembrane region" description="Helical" evidence="1">
    <location>
        <begin position="70"/>
        <end position="93"/>
    </location>
</feature>
<reference evidence="2 3" key="1">
    <citation type="submission" date="2014-08" db="EMBL/GenBank/DDBJ databases">
        <title>Comparative genomics of the Paenibacillus odorifer group.</title>
        <authorList>
            <person name="den Bakker H.C."/>
            <person name="Tsai Y.-C."/>
            <person name="Martin N."/>
            <person name="Korlach J."/>
            <person name="Wiedmann M."/>
        </authorList>
    </citation>
    <scope>NUCLEOTIDE SEQUENCE [LARGE SCALE GENOMIC DNA]</scope>
    <source>
        <strain evidence="2 3">DSM 1735</strain>
    </source>
</reference>
<keyword evidence="3" id="KW-1185">Reference proteome</keyword>
<keyword evidence="1" id="KW-0812">Transmembrane</keyword>
<dbReference type="OrthoDB" id="2617823at2"/>
<accession>A0A089HV69</accession>
<evidence type="ECO:0000313" key="3">
    <source>
        <dbReference type="Proteomes" id="UP000029409"/>
    </source>
</evidence>
<name>A0A089HV69_PAEDU</name>
<keyword evidence="1" id="KW-1133">Transmembrane helix</keyword>
<dbReference type="AlphaFoldDB" id="A0A089HV69"/>
<gene>
    <name evidence="2" type="ORF">PDUR_26180</name>
</gene>
<dbReference type="eggNOG" id="ENOG502ZTYR">
    <property type="taxonomic scope" value="Bacteria"/>
</dbReference>
<dbReference type="Proteomes" id="UP000029409">
    <property type="component" value="Chromosome"/>
</dbReference>
<keyword evidence="1" id="KW-0472">Membrane</keyword>
<feature type="transmembrane region" description="Helical" evidence="1">
    <location>
        <begin position="6"/>
        <end position="30"/>
    </location>
</feature>
<protein>
    <submittedName>
        <fullName evidence="2">LanY</fullName>
    </submittedName>
</protein>
<dbReference type="KEGG" id="pdu:PDUR_26180"/>
<evidence type="ECO:0000256" key="1">
    <source>
        <dbReference type="SAM" id="Phobius"/>
    </source>
</evidence>